<keyword evidence="1" id="KW-1133">Transmembrane helix</keyword>
<keyword evidence="1" id="KW-0472">Membrane</keyword>
<gene>
    <name evidence="2" type="ORF">V3C41_11055</name>
</gene>
<comment type="caution">
    <text evidence="2">The sequence shown here is derived from an EMBL/GenBank/DDBJ whole genome shotgun (WGS) entry which is preliminary data.</text>
</comment>
<evidence type="ECO:0000313" key="3">
    <source>
        <dbReference type="Proteomes" id="UP001448614"/>
    </source>
</evidence>
<keyword evidence="1" id="KW-0812">Transmembrane</keyword>
<proteinExistence type="predicted"/>
<dbReference type="Proteomes" id="UP001448614">
    <property type="component" value="Unassembled WGS sequence"/>
</dbReference>
<evidence type="ECO:0000256" key="1">
    <source>
        <dbReference type="SAM" id="Phobius"/>
    </source>
</evidence>
<name>A0ABV0GSY6_PAENI</name>
<accession>A0ABV0GSY6</accession>
<keyword evidence="3" id="KW-1185">Reference proteome</keyword>
<sequence>MTQDISSKKTPTLTFLGVQELGWTLGLIALIINATEHGLDWIWMGLLACWQASIVWGFVKFRQVSKATPKT</sequence>
<feature type="transmembrane region" description="Helical" evidence="1">
    <location>
        <begin position="41"/>
        <end position="59"/>
    </location>
</feature>
<reference evidence="2 3" key="1">
    <citation type="journal article" date="2024" name="Appl. Microbiol. Biotechnol.">
        <title>Biosynthetic gene clusters with biotechnological applications in novel Antarctic isolates from Actinomycetota.</title>
        <authorList>
            <person name="Bruna P."/>
            <person name="Nunez-Montero K."/>
            <person name="Contreras M.J."/>
            <person name="Leal K."/>
            <person name="Garcia M."/>
            <person name="Abanto M."/>
            <person name="Barrientos L."/>
        </authorList>
    </citation>
    <scope>NUCLEOTIDE SEQUENCE [LARGE SCALE GENOMIC DNA]</scope>
    <source>
        <strain evidence="2 3">Se16.17</strain>
    </source>
</reference>
<protein>
    <submittedName>
        <fullName evidence="2">Uncharacterized protein</fullName>
    </submittedName>
</protein>
<dbReference type="RefSeq" id="WP_347782554.1">
    <property type="nucleotide sequence ID" value="NZ_JBBMFV010000004.1"/>
</dbReference>
<organism evidence="2 3">
    <name type="scientific">Paenarthrobacter nicotinovorans</name>
    <name type="common">Arthrobacter nicotinovorans</name>
    <dbReference type="NCBI Taxonomy" id="29320"/>
    <lineage>
        <taxon>Bacteria</taxon>
        <taxon>Bacillati</taxon>
        <taxon>Actinomycetota</taxon>
        <taxon>Actinomycetes</taxon>
        <taxon>Micrococcales</taxon>
        <taxon>Micrococcaceae</taxon>
        <taxon>Paenarthrobacter</taxon>
    </lineage>
</organism>
<dbReference type="EMBL" id="JBBMFV010000004">
    <property type="protein sequence ID" value="MEO3941605.1"/>
    <property type="molecule type" value="Genomic_DNA"/>
</dbReference>
<feature type="transmembrane region" description="Helical" evidence="1">
    <location>
        <begin position="12"/>
        <end position="35"/>
    </location>
</feature>
<evidence type="ECO:0000313" key="2">
    <source>
        <dbReference type="EMBL" id="MEO3941605.1"/>
    </source>
</evidence>